<name>A0A7Y0L823_9FIRM</name>
<keyword evidence="2" id="KW-1185">Reference proteome</keyword>
<proteinExistence type="predicted"/>
<protein>
    <submittedName>
        <fullName evidence="1">Uncharacterized protein</fullName>
    </submittedName>
</protein>
<evidence type="ECO:0000313" key="1">
    <source>
        <dbReference type="EMBL" id="NMP24940.1"/>
    </source>
</evidence>
<dbReference type="Proteomes" id="UP000533476">
    <property type="component" value="Unassembled WGS sequence"/>
</dbReference>
<accession>A0A7Y0L823</accession>
<dbReference type="AlphaFoldDB" id="A0A7Y0L823"/>
<sequence length="160" mass="17447">MNEPTIVVCNDDNLADRLMSALRDAHGTPVQVFVRDHHHTGETVLALLPEHGPSLAAALRDWVDGWWSDPDAAKFGSPENYLRGLDVVVEPGDDTTFTTSCPFCGVEDQLSVVGGTFQAMGIRIATDGFAFADAQMMQTEDEEVRCDACGRTFSMDAIRL</sequence>
<comment type="caution">
    <text evidence="1">The sequence shown here is derived from an EMBL/GenBank/DDBJ whole genome shotgun (WGS) entry which is preliminary data.</text>
</comment>
<dbReference type="EMBL" id="JABBVZ010000179">
    <property type="protein sequence ID" value="NMP24940.1"/>
    <property type="molecule type" value="Genomic_DNA"/>
</dbReference>
<evidence type="ECO:0000313" key="2">
    <source>
        <dbReference type="Proteomes" id="UP000533476"/>
    </source>
</evidence>
<dbReference type="RefSeq" id="WP_169103143.1">
    <property type="nucleotide sequence ID" value="NZ_JABBVZ010000179.1"/>
</dbReference>
<reference evidence="1 2" key="1">
    <citation type="submission" date="2020-04" db="EMBL/GenBank/DDBJ databases">
        <authorList>
            <person name="Zhang R."/>
            <person name="Schippers A."/>
        </authorList>
    </citation>
    <scope>NUCLEOTIDE SEQUENCE [LARGE SCALE GENOMIC DNA]</scope>
    <source>
        <strain evidence="1 2">DSM 109850</strain>
    </source>
</reference>
<organism evidence="1 2">
    <name type="scientific">Sulfobacillus harzensis</name>
    <dbReference type="NCBI Taxonomy" id="2729629"/>
    <lineage>
        <taxon>Bacteria</taxon>
        <taxon>Bacillati</taxon>
        <taxon>Bacillota</taxon>
        <taxon>Clostridia</taxon>
        <taxon>Eubacteriales</taxon>
        <taxon>Clostridiales Family XVII. Incertae Sedis</taxon>
        <taxon>Sulfobacillus</taxon>
    </lineage>
</organism>
<gene>
    <name evidence="1" type="ORF">HIJ39_21775</name>
</gene>